<name>G9XBG6_9FIRM</name>
<dbReference type="AlphaFoldDB" id="G9XBG6"/>
<evidence type="ECO:0000313" key="3">
    <source>
        <dbReference type="Proteomes" id="UP000003379"/>
    </source>
</evidence>
<comment type="caution">
    <text evidence="2">The sequence shown here is derived from an EMBL/GenBank/DDBJ whole genome shotgun (WGS) entry which is preliminary data.</text>
</comment>
<protein>
    <recommendedName>
        <fullName evidence="4">Plasmid stabilization system protein, RelE/ParE family</fullName>
    </recommendedName>
</protein>
<gene>
    <name evidence="2" type="ORF">HMPREF9628_01333</name>
</gene>
<dbReference type="Gene3D" id="3.30.2310.20">
    <property type="entry name" value="RelE-like"/>
    <property type="match status" value="1"/>
</dbReference>
<dbReference type="InterPro" id="IPR007712">
    <property type="entry name" value="RelE/ParE_toxin"/>
</dbReference>
<evidence type="ECO:0000256" key="1">
    <source>
        <dbReference type="ARBA" id="ARBA00022649"/>
    </source>
</evidence>
<dbReference type="RefSeq" id="WP_009529333.1">
    <property type="nucleotide sequence ID" value="NZ_JH414606.1"/>
</dbReference>
<dbReference type="HOGENOM" id="CLU_147162_6_2_9"/>
<proteinExistence type="predicted"/>
<reference evidence="2 3" key="1">
    <citation type="submission" date="2011-08" db="EMBL/GenBank/DDBJ databases">
        <title>The Genome Sequence of Eubacteriaceae bacterium CM5.</title>
        <authorList>
            <consortium name="The Broad Institute Genome Sequencing Platform"/>
            <person name="Earl A."/>
            <person name="Ward D."/>
            <person name="Feldgarden M."/>
            <person name="Gevers D."/>
            <person name="Sizova M."/>
            <person name="Hazen A."/>
            <person name="Epstein S."/>
            <person name="Young S.K."/>
            <person name="Zeng Q."/>
            <person name="Gargeya S."/>
            <person name="Fitzgerald M."/>
            <person name="Haas B."/>
            <person name="Abouelleil A."/>
            <person name="Alvarado L."/>
            <person name="Arachchi H.M."/>
            <person name="Berlin A."/>
            <person name="Brown A."/>
            <person name="Chapman S.B."/>
            <person name="Chen Z."/>
            <person name="Dunbar C."/>
            <person name="Freedman E."/>
            <person name="Gearin G."/>
            <person name="Gellesch M."/>
            <person name="Goldberg J."/>
            <person name="Griggs A."/>
            <person name="Gujja S."/>
            <person name="Heiman D."/>
            <person name="Howarth C."/>
            <person name="Larson L."/>
            <person name="Lui A."/>
            <person name="MacDonald P.J.P."/>
            <person name="Montmayeur A."/>
            <person name="Murphy C."/>
            <person name="Neiman D."/>
            <person name="Pearson M."/>
            <person name="Priest M."/>
            <person name="Roberts A."/>
            <person name="Saif S."/>
            <person name="Shea T."/>
            <person name="Shenoy N."/>
            <person name="Sisk P."/>
            <person name="Stolte C."/>
            <person name="Sykes S."/>
            <person name="Wortman J."/>
            <person name="Nusbaum C."/>
            <person name="Birren B."/>
        </authorList>
    </citation>
    <scope>NUCLEOTIDE SEQUENCE [LARGE SCALE GENOMIC DNA]</scope>
    <source>
        <strain evidence="2 3">CM5</strain>
    </source>
</reference>
<evidence type="ECO:0000313" key="2">
    <source>
        <dbReference type="EMBL" id="EHL19644.1"/>
    </source>
</evidence>
<dbReference type="Pfam" id="PF05016">
    <property type="entry name" value="ParE_toxin"/>
    <property type="match status" value="1"/>
</dbReference>
<accession>G9XBG6</accession>
<keyword evidence="1" id="KW-1277">Toxin-antitoxin system</keyword>
<sequence>MSRKNYKLSFLPMFEDDLNEVVDYITNTLKNPDAAHRLVDDIEFAIIKRLKMPLAFSPYQSSKHRKHSYYRINIRNFSIFYVVIDNTMEFVGFSTQNEIYTNC</sequence>
<organism evidence="2 3">
    <name type="scientific">Peptoanaerobacter stomatis</name>
    <dbReference type="NCBI Taxonomy" id="796937"/>
    <lineage>
        <taxon>Bacteria</taxon>
        <taxon>Bacillati</taxon>
        <taxon>Bacillota</taxon>
        <taxon>Clostridia</taxon>
        <taxon>Peptostreptococcales</taxon>
        <taxon>Filifactoraceae</taxon>
        <taxon>Peptoanaerobacter</taxon>
    </lineage>
</organism>
<dbReference type="InterPro" id="IPR035093">
    <property type="entry name" value="RelE/ParE_toxin_dom_sf"/>
</dbReference>
<evidence type="ECO:0008006" key="4">
    <source>
        <dbReference type="Google" id="ProtNLM"/>
    </source>
</evidence>
<dbReference type="EMBL" id="AFZG01000016">
    <property type="protein sequence ID" value="EHL19644.1"/>
    <property type="molecule type" value="Genomic_DNA"/>
</dbReference>
<dbReference type="Proteomes" id="UP000003379">
    <property type="component" value="Unassembled WGS sequence"/>
</dbReference>